<reference evidence="2 3" key="1">
    <citation type="submission" date="2024-09" db="EMBL/GenBank/DDBJ databases">
        <authorList>
            <person name="Sun Q."/>
            <person name="Mori K."/>
        </authorList>
    </citation>
    <scope>NUCLEOTIDE SEQUENCE [LARGE SCALE GENOMIC DNA]</scope>
    <source>
        <strain evidence="2 3">CCM 7609</strain>
    </source>
</reference>
<keyword evidence="3" id="KW-1185">Reference proteome</keyword>
<evidence type="ECO:0000313" key="3">
    <source>
        <dbReference type="Proteomes" id="UP001589575"/>
    </source>
</evidence>
<feature type="compositionally biased region" description="Basic and acidic residues" evidence="1">
    <location>
        <begin position="41"/>
        <end position="56"/>
    </location>
</feature>
<feature type="region of interest" description="Disordered" evidence="1">
    <location>
        <begin position="1"/>
        <end position="56"/>
    </location>
</feature>
<dbReference type="EMBL" id="JBHMFI010000001">
    <property type="protein sequence ID" value="MFB9074040.1"/>
    <property type="molecule type" value="Genomic_DNA"/>
</dbReference>
<evidence type="ECO:0000256" key="1">
    <source>
        <dbReference type="SAM" id="MobiDB-lite"/>
    </source>
</evidence>
<dbReference type="Proteomes" id="UP001589575">
    <property type="component" value="Unassembled WGS sequence"/>
</dbReference>
<protein>
    <submittedName>
        <fullName evidence="2">Uncharacterized protein</fullName>
    </submittedName>
</protein>
<name>A0ABV5G530_9MICC</name>
<evidence type="ECO:0000313" key="2">
    <source>
        <dbReference type="EMBL" id="MFB9074040.1"/>
    </source>
</evidence>
<sequence>MPGPGPWAERGDPGQRALSLSRAGRVPARGGSAPSQHRHREPGDSGTEPHAKGTPG</sequence>
<gene>
    <name evidence="2" type="ORF">ACFFX0_23730</name>
</gene>
<proteinExistence type="predicted"/>
<comment type="caution">
    <text evidence="2">The sequence shown here is derived from an EMBL/GenBank/DDBJ whole genome shotgun (WGS) entry which is preliminary data.</text>
</comment>
<organism evidence="2 3">
    <name type="scientific">Citricoccus parietis</name>
    <dbReference type="NCBI Taxonomy" id="592307"/>
    <lineage>
        <taxon>Bacteria</taxon>
        <taxon>Bacillati</taxon>
        <taxon>Actinomycetota</taxon>
        <taxon>Actinomycetes</taxon>
        <taxon>Micrococcales</taxon>
        <taxon>Micrococcaceae</taxon>
        <taxon>Citricoccus</taxon>
    </lineage>
</organism>
<accession>A0ABV5G530</accession>